<feature type="compositionally biased region" description="Low complexity" evidence="1">
    <location>
        <begin position="37"/>
        <end position="46"/>
    </location>
</feature>
<name>A0A6A5QG07_AMPQU</name>
<dbReference type="AlphaFoldDB" id="A0A6A5QG07"/>
<protein>
    <submittedName>
        <fullName evidence="2">Uncharacterized protein</fullName>
    </submittedName>
</protein>
<dbReference type="Proteomes" id="UP000800096">
    <property type="component" value="Unassembled WGS sequence"/>
</dbReference>
<accession>A0A6A5QG07</accession>
<evidence type="ECO:0000256" key="1">
    <source>
        <dbReference type="SAM" id="MobiDB-lite"/>
    </source>
</evidence>
<reference evidence="2" key="1">
    <citation type="journal article" date="2020" name="Stud. Mycol.">
        <title>101 Dothideomycetes genomes: a test case for predicting lifestyles and emergence of pathogens.</title>
        <authorList>
            <person name="Haridas S."/>
            <person name="Albert R."/>
            <person name="Binder M."/>
            <person name="Bloem J."/>
            <person name="Labutti K."/>
            <person name="Salamov A."/>
            <person name="Andreopoulos B."/>
            <person name="Baker S."/>
            <person name="Barry K."/>
            <person name="Bills G."/>
            <person name="Bluhm B."/>
            <person name="Cannon C."/>
            <person name="Castanera R."/>
            <person name="Culley D."/>
            <person name="Daum C."/>
            <person name="Ezra D."/>
            <person name="Gonzalez J."/>
            <person name="Henrissat B."/>
            <person name="Kuo A."/>
            <person name="Liang C."/>
            <person name="Lipzen A."/>
            <person name="Lutzoni F."/>
            <person name="Magnuson J."/>
            <person name="Mondo S."/>
            <person name="Nolan M."/>
            <person name="Ohm R."/>
            <person name="Pangilinan J."/>
            <person name="Park H.-J."/>
            <person name="Ramirez L."/>
            <person name="Alfaro M."/>
            <person name="Sun H."/>
            <person name="Tritt A."/>
            <person name="Yoshinaga Y."/>
            <person name="Zwiers L.-H."/>
            <person name="Turgeon B."/>
            <person name="Goodwin S."/>
            <person name="Spatafora J."/>
            <person name="Crous P."/>
            <person name="Grigoriev I."/>
        </authorList>
    </citation>
    <scope>NUCLEOTIDE SEQUENCE</scope>
    <source>
        <strain evidence="2">HMLAC05119</strain>
    </source>
</reference>
<organism evidence="2 3">
    <name type="scientific">Ampelomyces quisqualis</name>
    <name type="common">Powdery mildew agent</name>
    <dbReference type="NCBI Taxonomy" id="50730"/>
    <lineage>
        <taxon>Eukaryota</taxon>
        <taxon>Fungi</taxon>
        <taxon>Dikarya</taxon>
        <taxon>Ascomycota</taxon>
        <taxon>Pezizomycotina</taxon>
        <taxon>Dothideomycetes</taxon>
        <taxon>Pleosporomycetidae</taxon>
        <taxon>Pleosporales</taxon>
        <taxon>Pleosporineae</taxon>
        <taxon>Phaeosphaeriaceae</taxon>
        <taxon>Ampelomyces</taxon>
    </lineage>
</organism>
<sequence length="268" mass="30093">MHRNDFSRSHGPGRFRNGDLNQEMLFAEIIANRQKHGSSSGHHSVFGGIGGHGPPFLGRHPPPSLGGHGMSLMMGGFSRHRMPPPIGMVPSGPGMGMSMGLGIGRSSQIPIGLGMGIDLGIGPGRPQFAHSPHARPQHSPFGYHSPGPPRAQPLLLPQHIHSQSPFSRTRRTPFPSSTMSLFDDYNDDSEDEYRMMPPFRHTRGRRMMGGRRIAPRYAQRRRGYGLNRLEDSEDEFDEFDDYHDFQEEDEFDMYGTRQSPFTRWRGGY</sequence>
<feature type="region of interest" description="Disordered" evidence="1">
    <location>
        <begin position="128"/>
        <end position="153"/>
    </location>
</feature>
<proteinExistence type="predicted"/>
<evidence type="ECO:0000313" key="2">
    <source>
        <dbReference type="EMBL" id="KAF1913027.1"/>
    </source>
</evidence>
<dbReference type="EMBL" id="ML979139">
    <property type="protein sequence ID" value="KAF1913027.1"/>
    <property type="molecule type" value="Genomic_DNA"/>
</dbReference>
<feature type="region of interest" description="Disordered" evidence="1">
    <location>
        <begin position="36"/>
        <end position="62"/>
    </location>
</feature>
<gene>
    <name evidence="2" type="ORF">BDU57DRAFT_532143</name>
</gene>
<keyword evidence="3" id="KW-1185">Reference proteome</keyword>
<evidence type="ECO:0000313" key="3">
    <source>
        <dbReference type="Proteomes" id="UP000800096"/>
    </source>
</evidence>